<keyword evidence="1" id="KW-0732">Signal</keyword>
<protein>
    <submittedName>
        <fullName evidence="5">TonB-dependent receptor plug domain-containing protein</fullName>
    </submittedName>
</protein>
<feature type="domain" description="TonB-dependent receptor plug" evidence="4">
    <location>
        <begin position="659"/>
        <end position="742"/>
    </location>
</feature>
<evidence type="ECO:0000259" key="4">
    <source>
        <dbReference type="Pfam" id="PF07715"/>
    </source>
</evidence>
<dbReference type="Proteomes" id="UP001172082">
    <property type="component" value="Unassembled WGS sequence"/>
</dbReference>
<dbReference type="RefSeq" id="WP_346750883.1">
    <property type="nucleotide sequence ID" value="NZ_JAUJEA010000002.1"/>
</dbReference>
<dbReference type="InterPro" id="IPR037066">
    <property type="entry name" value="Plug_dom_sf"/>
</dbReference>
<dbReference type="PANTHER" id="PTHR30069:SF29">
    <property type="entry name" value="HEMOGLOBIN AND HEMOGLOBIN-HAPTOGLOBIN-BINDING PROTEIN 1-RELATED"/>
    <property type="match status" value="1"/>
</dbReference>
<dbReference type="Gene3D" id="2.170.130.10">
    <property type="entry name" value="TonB-dependent receptor, plug domain"/>
    <property type="match status" value="1"/>
</dbReference>
<keyword evidence="3" id="KW-1133">Transmembrane helix</keyword>
<sequence length="850" mass="96610">MSTATITKCANTIAIIIITLLCGFTIIRDKDDLIEKIIAKLEAYRTYQFQEKIYLHFDKPYYTPGEDIWFKTYLIDGHDHRPESLSTIAHVELISPIGKILASKNIRIENGGGAGDFQLADSLKPGRYLIRAYTNFMRNFDHNYFFQKKIDLLGGNPSEIDRKSHTNDPSTHKVVKISESKVHIQFFPEGGDLVNGVMSMVGFKAMDENGKGIDVQGSIVDDKEQTVSFFQSTKFGIGAFNLSPQKGNRYYAKLSNPSIDLKFAIPKALDRGYVMHTDNSKKEHVSINIKTNIPKGLRNASLIGQMRGIPVVTVPNLPEKEEINLRVPKSGLQDGILQLTLFDENGEPHCERLVFIENAKNAVKVELSSNHELYDTRETSDIHIVLKDPEGNPVEGNLSMAITDSELIYQVNEEQEDIKSYFLLSSDLKGEIENPGYYFNEKNEYRKIALDYLLMTQGWRRFTWKSILSDSIAKLEYLYEKGFNFSGQLTRLDNEKKPVEGFVSIMVHDGTFNFNKIDTDETGRFLFMGHDIIDSTQVVIQGGIEKERRKKKEAERTKIDKFVKIRLDEFHQPPVNTVLLSQLRYFNHFPRIYQEYLNEQARIRALNATYTADDDVIVLEEVEIKGAKDRRNDPFYNPGQLYSNPNRRVVIDSLGFTRSSILETLRGRVPELNIRTVGFDYQVSVKGAISYLDGTAEPLFLVDGAPVNITTFNSINPNNVFYVDVLRGPRAAIYGSRGTGGVIALYTKSGANIETNESRKGIINFTHPGYYKAREFYSPDYTEDKPEHERPDFRTTLYWNPSIKIDSTGNTTVSFFTADSRSTFKIILEGITESGIPVRAQKFIKVGHRP</sequence>
<dbReference type="Pfam" id="PF07715">
    <property type="entry name" value="Plug"/>
    <property type="match status" value="1"/>
</dbReference>
<evidence type="ECO:0000313" key="6">
    <source>
        <dbReference type="Proteomes" id="UP001172082"/>
    </source>
</evidence>
<keyword evidence="2" id="KW-1134">Transmembrane beta strand</keyword>
<comment type="similarity">
    <text evidence="2">Belongs to the TonB-dependent receptor family.</text>
</comment>
<accession>A0ABT8KMB8</accession>
<proteinExistence type="inferred from homology"/>
<feature type="transmembrane region" description="Helical" evidence="3">
    <location>
        <begin position="9"/>
        <end position="27"/>
    </location>
</feature>
<evidence type="ECO:0000256" key="1">
    <source>
        <dbReference type="ARBA" id="ARBA00022729"/>
    </source>
</evidence>
<evidence type="ECO:0000256" key="3">
    <source>
        <dbReference type="SAM" id="Phobius"/>
    </source>
</evidence>
<evidence type="ECO:0000256" key="2">
    <source>
        <dbReference type="PROSITE-ProRule" id="PRU01360"/>
    </source>
</evidence>
<keyword evidence="2" id="KW-0998">Cell outer membrane</keyword>
<evidence type="ECO:0000313" key="5">
    <source>
        <dbReference type="EMBL" id="MDN5200853.1"/>
    </source>
</evidence>
<dbReference type="Gene3D" id="2.60.40.1930">
    <property type="match status" value="1"/>
</dbReference>
<gene>
    <name evidence="5" type="ORF">QQ008_05760</name>
</gene>
<name>A0ABT8KMB8_9BACT</name>
<keyword evidence="5" id="KW-0675">Receptor</keyword>
<dbReference type="SUPFAM" id="SSF56935">
    <property type="entry name" value="Porins"/>
    <property type="match status" value="1"/>
</dbReference>
<dbReference type="PROSITE" id="PS52016">
    <property type="entry name" value="TONB_DEPENDENT_REC_3"/>
    <property type="match status" value="1"/>
</dbReference>
<dbReference type="PANTHER" id="PTHR30069">
    <property type="entry name" value="TONB-DEPENDENT OUTER MEMBRANE RECEPTOR"/>
    <property type="match status" value="1"/>
</dbReference>
<reference evidence="5" key="1">
    <citation type="submission" date="2023-06" db="EMBL/GenBank/DDBJ databases">
        <title>Genomic of Parafulvivirga corallium.</title>
        <authorList>
            <person name="Wang G."/>
        </authorList>
    </citation>
    <scope>NUCLEOTIDE SEQUENCE</scope>
    <source>
        <strain evidence="5">BMA10</strain>
    </source>
</reference>
<organism evidence="5 6">
    <name type="scientific">Splendidivirga corallicola</name>
    <dbReference type="NCBI Taxonomy" id="3051826"/>
    <lineage>
        <taxon>Bacteria</taxon>
        <taxon>Pseudomonadati</taxon>
        <taxon>Bacteroidota</taxon>
        <taxon>Cytophagia</taxon>
        <taxon>Cytophagales</taxon>
        <taxon>Splendidivirgaceae</taxon>
        <taxon>Splendidivirga</taxon>
    </lineage>
</organism>
<dbReference type="InterPro" id="IPR039426">
    <property type="entry name" value="TonB-dep_rcpt-like"/>
</dbReference>
<comment type="subcellular location">
    <subcellularLocation>
        <location evidence="2">Cell outer membrane</location>
        <topology evidence="2">Multi-pass membrane protein</topology>
    </subcellularLocation>
</comment>
<dbReference type="EMBL" id="JAUJEA010000002">
    <property type="protein sequence ID" value="MDN5200853.1"/>
    <property type="molecule type" value="Genomic_DNA"/>
</dbReference>
<keyword evidence="6" id="KW-1185">Reference proteome</keyword>
<keyword evidence="2 3" id="KW-0812">Transmembrane</keyword>
<keyword evidence="2 3" id="KW-0472">Membrane</keyword>
<keyword evidence="2" id="KW-0813">Transport</keyword>
<dbReference type="InterPro" id="IPR012910">
    <property type="entry name" value="Plug_dom"/>
</dbReference>
<comment type="caution">
    <text evidence="5">The sequence shown here is derived from an EMBL/GenBank/DDBJ whole genome shotgun (WGS) entry which is preliminary data.</text>
</comment>